<reference evidence="1 2" key="1">
    <citation type="journal article" date="2015" name="Genome Announc.">
        <title>Complete Genome Sequence of Citrobacter Phage CVT22 Isolated from the Gut of the Formosan Subterranean Termite, Coptotermes formosanus Shiraki.</title>
        <authorList>
            <person name="Tikhe C.V."/>
            <person name="Martin T.M."/>
            <person name="Gissendanner C.R."/>
            <person name="Husseneder C."/>
        </authorList>
    </citation>
    <scope>NUCLEOTIDE SEQUENCE [LARGE SCALE GENOMIC DNA]</scope>
</reference>
<name>A0A0R6CQA8_9CAUD</name>
<dbReference type="Proteomes" id="UP000202282">
    <property type="component" value="Segment"/>
</dbReference>
<evidence type="ECO:0000313" key="2">
    <source>
        <dbReference type="Proteomes" id="UP000202282"/>
    </source>
</evidence>
<keyword evidence="2" id="KW-1185">Reference proteome</keyword>
<accession>A0A0R6CQA8</accession>
<dbReference type="RefSeq" id="YP_009168458.1">
    <property type="nucleotide sequence ID" value="NC_027988.2"/>
</dbReference>
<protein>
    <submittedName>
        <fullName evidence="1">Uncharacterized protein</fullName>
    </submittedName>
</protein>
<evidence type="ECO:0000313" key="1">
    <source>
        <dbReference type="EMBL" id="AJT60779.1"/>
    </source>
</evidence>
<dbReference type="KEGG" id="vg:26040402"/>
<organism evidence="1 2">
    <name type="scientific">Citrobacter phage CVT22</name>
    <dbReference type="NCBI Taxonomy" id="1622234"/>
    <lineage>
        <taxon>Viruses</taxon>
        <taxon>Duplodnaviria</taxon>
        <taxon>Heunggongvirae</taxon>
        <taxon>Uroviricota</taxon>
        <taxon>Caudoviricetes</taxon>
        <taxon>Zobellviridae</taxon>
        <taxon>Citrovirus</taxon>
        <taxon>Citrovirus coptotermitis</taxon>
    </lineage>
</organism>
<sequence>MKHVWVVTVTQRGHLLCCELFNEENDAQSYADVYRESDTFYKVCVQKKEVR</sequence>
<proteinExistence type="predicted"/>
<dbReference type="EMBL" id="KP774835">
    <property type="protein sequence ID" value="AJT60779.1"/>
    <property type="molecule type" value="Genomic_DNA"/>
</dbReference>
<dbReference type="GeneID" id="26040402"/>